<dbReference type="EMBL" id="CAEZXD010000001">
    <property type="protein sequence ID" value="CAB4666055.1"/>
    <property type="molecule type" value="Genomic_DNA"/>
</dbReference>
<dbReference type="EMBL" id="CAFBPT010000004">
    <property type="protein sequence ID" value="CAB5028058.1"/>
    <property type="molecule type" value="Genomic_DNA"/>
</dbReference>
<comment type="subcellular location">
    <subcellularLocation>
        <location evidence="1">Cell envelope</location>
    </subcellularLocation>
</comment>
<dbReference type="PANTHER" id="PTHR42852">
    <property type="entry name" value="THIOL:DISULFIDE INTERCHANGE PROTEIN DSBE"/>
    <property type="match status" value="1"/>
</dbReference>
<proteinExistence type="predicted"/>
<evidence type="ECO:0000313" key="9">
    <source>
        <dbReference type="EMBL" id="CAB4837007.1"/>
    </source>
</evidence>
<evidence type="ECO:0000313" key="12">
    <source>
        <dbReference type="EMBL" id="CAB5028058.1"/>
    </source>
</evidence>
<evidence type="ECO:0000259" key="5">
    <source>
        <dbReference type="PROSITE" id="PS51352"/>
    </source>
</evidence>
<evidence type="ECO:0000313" key="10">
    <source>
        <dbReference type="EMBL" id="CAB4893060.1"/>
    </source>
</evidence>
<accession>A0A6J7AW38</accession>
<dbReference type="EMBL" id="CAFAAZ010000002">
    <property type="protein sequence ID" value="CAB4814137.1"/>
    <property type="molecule type" value="Genomic_DNA"/>
</dbReference>
<reference evidence="9" key="1">
    <citation type="submission" date="2020-05" db="EMBL/GenBank/DDBJ databases">
        <authorList>
            <person name="Chiriac C."/>
            <person name="Salcher M."/>
            <person name="Ghai R."/>
            <person name="Kavagutti S V."/>
        </authorList>
    </citation>
    <scope>NUCLEOTIDE SEQUENCE</scope>
</reference>
<evidence type="ECO:0000313" key="7">
    <source>
        <dbReference type="EMBL" id="CAB4700458.1"/>
    </source>
</evidence>
<dbReference type="Gene3D" id="3.40.30.10">
    <property type="entry name" value="Glutaredoxin"/>
    <property type="match status" value="1"/>
</dbReference>
<dbReference type="SUPFAM" id="SSF52833">
    <property type="entry name" value="Thioredoxin-like"/>
    <property type="match status" value="1"/>
</dbReference>
<sequence length="182" mass="19207">MKLIIALASTLLLTSCSTGGLSSDSEKSYVSGNGVAILIKEPLRKSAPDLSGETLGGGKFNYELGKVTVVNVWASWCSPCRAEAPTLSALASKNPEIQFVGILTRDNLSSAISFVDRFKLTYPTLIDDAIIASFKGSLAANAIPTTLIIDAKGRVAARISGEVTFSLLRELLEKVSGDKVNV</sequence>
<keyword evidence="3" id="KW-1015">Disulfide bond</keyword>
<dbReference type="GO" id="GO:0030313">
    <property type="term" value="C:cell envelope"/>
    <property type="evidence" value="ECO:0007669"/>
    <property type="project" value="UniProtKB-SubCell"/>
</dbReference>
<dbReference type="Pfam" id="PF08534">
    <property type="entry name" value="Redoxin"/>
    <property type="match status" value="1"/>
</dbReference>
<dbReference type="InterPro" id="IPR050553">
    <property type="entry name" value="Thioredoxin_ResA/DsbE_sf"/>
</dbReference>
<dbReference type="InterPro" id="IPR013766">
    <property type="entry name" value="Thioredoxin_domain"/>
</dbReference>
<dbReference type="PROSITE" id="PS51352">
    <property type="entry name" value="THIOREDOXIN_2"/>
    <property type="match status" value="1"/>
</dbReference>
<keyword evidence="2" id="KW-0201">Cytochrome c-type biogenesis</keyword>
<dbReference type="PANTHER" id="PTHR42852:SF6">
    <property type="entry name" value="THIOL:DISULFIDE INTERCHANGE PROTEIN DSBE"/>
    <property type="match status" value="1"/>
</dbReference>
<dbReference type="InterPro" id="IPR013740">
    <property type="entry name" value="Redoxin"/>
</dbReference>
<evidence type="ECO:0000256" key="2">
    <source>
        <dbReference type="ARBA" id="ARBA00022748"/>
    </source>
</evidence>
<gene>
    <name evidence="6" type="ORF">UFOPK2343_00072</name>
    <name evidence="7" type="ORF">UFOPK2652_00143</name>
    <name evidence="8" type="ORF">UFOPK3128_00276</name>
    <name evidence="9" type="ORF">UFOPK3227_00014</name>
    <name evidence="10" type="ORF">UFOPK3511_00568</name>
    <name evidence="11" type="ORF">UFOPK3880_00457</name>
    <name evidence="12" type="ORF">UFOPK4146_00702</name>
</gene>
<name>A0A6J7AW38_9ZZZZ</name>
<evidence type="ECO:0000256" key="4">
    <source>
        <dbReference type="ARBA" id="ARBA00023284"/>
    </source>
</evidence>
<keyword evidence="4" id="KW-0676">Redox-active center</keyword>
<dbReference type="GO" id="GO:0017004">
    <property type="term" value="P:cytochrome complex assembly"/>
    <property type="evidence" value="ECO:0007669"/>
    <property type="project" value="UniProtKB-KW"/>
</dbReference>
<dbReference type="EMBL" id="CAFBNU010000003">
    <property type="protein sequence ID" value="CAB4962946.1"/>
    <property type="molecule type" value="Genomic_DNA"/>
</dbReference>
<feature type="domain" description="Thioredoxin" evidence="5">
    <location>
        <begin position="41"/>
        <end position="177"/>
    </location>
</feature>
<evidence type="ECO:0000313" key="8">
    <source>
        <dbReference type="EMBL" id="CAB4814137.1"/>
    </source>
</evidence>
<protein>
    <submittedName>
        <fullName evidence="9">Unannotated protein</fullName>
    </submittedName>
</protein>
<dbReference type="EMBL" id="CAFBMA010000003">
    <property type="protein sequence ID" value="CAB4893060.1"/>
    <property type="molecule type" value="Genomic_DNA"/>
</dbReference>
<evidence type="ECO:0000256" key="3">
    <source>
        <dbReference type="ARBA" id="ARBA00023157"/>
    </source>
</evidence>
<evidence type="ECO:0000256" key="1">
    <source>
        <dbReference type="ARBA" id="ARBA00004196"/>
    </source>
</evidence>
<organism evidence="9">
    <name type="scientific">freshwater metagenome</name>
    <dbReference type="NCBI Taxonomy" id="449393"/>
    <lineage>
        <taxon>unclassified sequences</taxon>
        <taxon>metagenomes</taxon>
        <taxon>ecological metagenomes</taxon>
    </lineage>
</organism>
<dbReference type="PROSITE" id="PS51257">
    <property type="entry name" value="PROKAR_LIPOPROTEIN"/>
    <property type="match status" value="1"/>
</dbReference>
<evidence type="ECO:0000313" key="6">
    <source>
        <dbReference type="EMBL" id="CAB4666055.1"/>
    </source>
</evidence>
<evidence type="ECO:0000313" key="11">
    <source>
        <dbReference type="EMBL" id="CAB4962946.1"/>
    </source>
</evidence>
<dbReference type="InterPro" id="IPR036249">
    <property type="entry name" value="Thioredoxin-like_sf"/>
</dbReference>
<dbReference type="EMBL" id="CAEZYD010000001">
    <property type="protein sequence ID" value="CAB4700458.1"/>
    <property type="molecule type" value="Genomic_DNA"/>
</dbReference>
<dbReference type="GO" id="GO:0016491">
    <property type="term" value="F:oxidoreductase activity"/>
    <property type="evidence" value="ECO:0007669"/>
    <property type="project" value="InterPro"/>
</dbReference>
<dbReference type="AlphaFoldDB" id="A0A6J7AW38"/>
<dbReference type="CDD" id="cd02966">
    <property type="entry name" value="TlpA_like_family"/>
    <property type="match status" value="1"/>
</dbReference>
<dbReference type="EMBL" id="CAFAHD010000001">
    <property type="protein sequence ID" value="CAB4837007.1"/>
    <property type="molecule type" value="Genomic_DNA"/>
</dbReference>